<dbReference type="Pfam" id="PF11553">
    <property type="entry name" value="DUF3231"/>
    <property type="match status" value="2"/>
</dbReference>
<gene>
    <name evidence="1" type="ORF">E3U55_15215</name>
</gene>
<organism evidence="1 2">
    <name type="scientific">Filobacillus milosensis</name>
    <dbReference type="NCBI Taxonomy" id="94137"/>
    <lineage>
        <taxon>Bacteria</taxon>
        <taxon>Bacillati</taxon>
        <taxon>Bacillota</taxon>
        <taxon>Bacilli</taxon>
        <taxon>Bacillales</taxon>
        <taxon>Bacillaceae</taxon>
        <taxon>Filobacillus</taxon>
    </lineage>
</organism>
<dbReference type="Proteomes" id="UP000297975">
    <property type="component" value="Unassembled WGS sequence"/>
</dbReference>
<accession>A0A4Y8IDE6</accession>
<reference evidence="1 2" key="1">
    <citation type="submission" date="2019-03" db="EMBL/GenBank/DDBJ databases">
        <authorList>
            <person name="He R.-H."/>
        </authorList>
    </citation>
    <scope>NUCLEOTIDE SEQUENCE [LARGE SCALE GENOMIC DNA]</scope>
    <source>
        <strain evidence="2">SH 714</strain>
    </source>
</reference>
<keyword evidence="2" id="KW-1185">Reference proteome</keyword>
<protein>
    <submittedName>
        <fullName evidence="1">DUF3231 family protein</fullName>
    </submittedName>
</protein>
<name>A0A4Y8IDE6_9BACI</name>
<proteinExistence type="predicted"/>
<dbReference type="OrthoDB" id="1675670at2"/>
<dbReference type="InterPro" id="IPR012347">
    <property type="entry name" value="Ferritin-like"/>
</dbReference>
<dbReference type="Gene3D" id="1.20.1260.10">
    <property type="match status" value="2"/>
</dbReference>
<comment type="caution">
    <text evidence="1">The sequence shown here is derived from an EMBL/GenBank/DDBJ whole genome shotgun (WGS) entry which is preliminary data.</text>
</comment>
<sequence>MNYTNLSTNEITALWTQYFQNSLYVQVFKYFIETCEDEETLELIKETIEVSKFTMQEVEHFFKSEDIDTPVGFTKNDVNLKADKIFHDPFMLLFMEHTLKFGLIASNTSLSLSTRKDIRDLFTELSRRTIELFNKCIDTSLSKGIMVRPPHITVQKGIEFVASKKYMSFFGNRALNTIELTHLFENIKSNTVGEMICMAFGQTSESVEVKEFMKRGLNISKKHIKIFTKIMNESDIDTPIGSNSFVTNSTSRVFSDKLMLYMMTFLSAAGQGNYSTAASASMRFDISLTYQRLSVEIGLFAKDGNDILINNGWLEEPPQVPDRDKLFKA</sequence>
<dbReference type="InterPro" id="IPR021617">
    <property type="entry name" value="DUF3231"/>
</dbReference>
<evidence type="ECO:0000313" key="1">
    <source>
        <dbReference type="EMBL" id="TFB13910.1"/>
    </source>
</evidence>
<dbReference type="AlphaFoldDB" id="A0A4Y8IDE6"/>
<evidence type="ECO:0000313" key="2">
    <source>
        <dbReference type="Proteomes" id="UP000297975"/>
    </source>
</evidence>
<dbReference type="RefSeq" id="WP_134341338.1">
    <property type="nucleotide sequence ID" value="NZ_SOPW01000021.1"/>
</dbReference>
<dbReference type="EMBL" id="SOPW01000021">
    <property type="protein sequence ID" value="TFB13910.1"/>
    <property type="molecule type" value="Genomic_DNA"/>
</dbReference>